<name>A0ABR1A5E5_HUSHU</name>
<keyword evidence="3" id="KW-1185">Reference proteome</keyword>
<sequence length="246" mass="28663">ERFPTYDTVQRAHVRKLTKPNEPESSSAAVLAAIAALLARFSKQEKKMEDLGKQMTQNCILIGSLTKAMEFNAVEVKECKQKVSTLEKQVSTLRTEVDELKERSREQDRYKRRWNLRVNGMREKMNENIREDVIQLLGRVAPEWSQKMDEYVDPVHRLGRKEEKQTHQVIIQFIKHQHRDGIWKITKESQVCKEAGIRFTEDLTRDDKLTREALWPCIQQARNAGGKAYFHGPVGFINGRRICAKE</sequence>
<accession>A0ABR1A5E5</accession>
<reference evidence="2 3" key="1">
    <citation type="submission" date="2021-05" db="EMBL/GenBank/DDBJ databases">
        <authorList>
            <person name="Zahm M."/>
            <person name="Klopp C."/>
            <person name="Cabau C."/>
            <person name="Kuhl H."/>
            <person name="Suciu R."/>
            <person name="Ciorpac M."/>
            <person name="Holostenco D."/>
            <person name="Gessner J."/>
            <person name="Wuertz S."/>
            <person name="Hohne C."/>
            <person name="Stock M."/>
            <person name="Gislard M."/>
            <person name="Lluch J."/>
            <person name="Milhes M."/>
            <person name="Lampietro C."/>
            <person name="Lopez Roques C."/>
            <person name="Donnadieu C."/>
            <person name="Du K."/>
            <person name="Schartl M."/>
            <person name="Guiguen Y."/>
        </authorList>
    </citation>
    <scope>NUCLEOTIDE SEQUENCE [LARGE SCALE GENOMIC DNA]</scope>
    <source>
        <strain evidence="2">Hh-F2</strain>
        <tissue evidence="2">Blood</tissue>
    </source>
</reference>
<feature type="non-terminal residue" evidence="2">
    <location>
        <position position="1"/>
    </location>
</feature>
<organism evidence="2 3">
    <name type="scientific">Huso huso</name>
    <name type="common">Beluga</name>
    <name type="synonym">Acipenser huso</name>
    <dbReference type="NCBI Taxonomy" id="61971"/>
    <lineage>
        <taxon>Eukaryota</taxon>
        <taxon>Metazoa</taxon>
        <taxon>Chordata</taxon>
        <taxon>Craniata</taxon>
        <taxon>Vertebrata</taxon>
        <taxon>Euteleostomi</taxon>
        <taxon>Actinopterygii</taxon>
        <taxon>Chondrostei</taxon>
        <taxon>Acipenseriformes</taxon>
        <taxon>Acipenseridae</taxon>
        <taxon>Huso</taxon>
    </lineage>
</organism>
<keyword evidence="1" id="KW-0175">Coiled coil</keyword>
<dbReference type="Proteomes" id="UP001369086">
    <property type="component" value="Unassembled WGS sequence"/>
</dbReference>
<dbReference type="Gene3D" id="3.30.70.1820">
    <property type="entry name" value="L1 transposable element, RRM domain"/>
    <property type="match status" value="1"/>
</dbReference>
<dbReference type="InterPro" id="IPR004244">
    <property type="entry name" value="Transposase_22"/>
</dbReference>
<comment type="caution">
    <text evidence="2">The sequence shown here is derived from an EMBL/GenBank/DDBJ whole genome shotgun (WGS) entry which is preliminary data.</text>
</comment>
<evidence type="ECO:0000313" key="3">
    <source>
        <dbReference type="Proteomes" id="UP001369086"/>
    </source>
</evidence>
<gene>
    <name evidence="2" type="ORF">HHUSO_G4617</name>
</gene>
<protein>
    <submittedName>
        <fullName evidence="2">Uncharacterized protein</fullName>
    </submittedName>
</protein>
<dbReference type="Gene3D" id="1.20.5.340">
    <property type="match status" value="1"/>
</dbReference>
<dbReference type="EMBL" id="JAHFZB010000003">
    <property type="protein sequence ID" value="KAK6492305.1"/>
    <property type="molecule type" value="Genomic_DNA"/>
</dbReference>
<feature type="coiled-coil region" evidence="1">
    <location>
        <begin position="34"/>
        <end position="103"/>
    </location>
</feature>
<evidence type="ECO:0000313" key="2">
    <source>
        <dbReference type="EMBL" id="KAK6492305.1"/>
    </source>
</evidence>
<dbReference type="PANTHER" id="PTHR11505">
    <property type="entry name" value="L1 TRANSPOSABLE ELEMENT-RELATED"/>
    <property type="match status" value="1"/>
</dbReference>
<proteinExistence type="predicted"/>
<evidence type="ECO:0000256" key="1">
    <source>
        <dbReference type="SAM" id="Coils"/>
    </source>
</evidence>